<reference evidence="7 8" key="1">
    <citation type="submission" date="2016-10" db="EMBL/GenBank/DDBJ databases">
        <authorList>
            <person name="de Groot N.N."/>
        </authorList>
    </citation>
    <scope>NUCLEOTIDE SEQUENCE [LARGE SCALE GENOMIC DNA]</scope>
    <source>
        <strain evidence="7 8">DSM 2698</strain>
    </source>
</reference>
<gene>
    <name evidence="7" type="ORF">SAMN03080610_03281</name>
</gene>
<evidence type="ECO:0000313" key="7">
    <source>
        <dbReference type="EMBL" id="SCZ44773.1"/>
    </source>
</evidence>
<dbReference type="InterPro" id="IPR036188">
    <property type="entry name" value="FAD/NAD-bd_sf"/>
</dbReference>
<dbReference type="Gene3D" id="3.50.50.60">
    <property type="entry name" value="FAD/NAD(P)-binding domain"/>
    <property type="match status" value="2"/>
</dbReference>
<dbReference type="Gene3D" id="3.30.390.30">
    <property type="match status" value="1"/>
</dbReference>
<dbReference type="OrthoDB" id="7809559at2"/>
<dbReference type="PANTHER" id="PTHR43557">
    <property type="entry name" value="APOPTOSIS-INDUCING FACTOR 1"/>
    <property type="match status" value="1"/>
</dbReference>
<dbReference type="SUPFAM" id="SSF51905">
    <property type="entry name" value="FAD/NAD(P)-binding domain"/>
    <property type="match status" value="2"/>
</dbReference>
<keyword evidence="2" id="KW-0285">Flavoprotein</keyword>
<evidence type="ECO:0000313" key="8">
    <source>
        <dbReference type="Proteomes" id="UP000199347"/>
    </source>
</evidence>
<evidence type="ECO:0000256" key="2">
    <source>
        <dbReference type="ARBA" id="ARBA00022630"/>
    </source>
</evidence>
<accession>A0A1G5P5F0</accession>
<organism evidence="7 8">
    <name type="scientific">Afifella marina DSM 2698</name>
    <dbReference type="NCBI Taxonomy" id="1120955"/>
    <lineage>
        <taxon>Bacteria</taxon>
        <taxon>Pseudomonadati</taxon>
        <taxon>Pseudomonadota</taxon>
        <taxon>Alphaproteobacteria</taxon>
        <taxon>Hyphomicrobiales</taxon>
        <taxon>Afifellaceae</taxon>
        <taxon>Afifella</taxon>
    </lineage>
</organism>
<name>A0A1G5P5F0_AFIMA</name>
<evidence type="ECO:0000256" key="4">
    <source>
        <dbReference type="ARBA" id="ARBA00023002"/>
    </source>
</evidence>
<sequence>MSEETQIIVGTGHAGVQLAASLRELGFTGRIVLIGEETDLPYQRPPLSKGYLIGTVSAEGLLLRGEKFYEDRNIELILGEAVTTIDRAAREVELQSGRRLRYDHLTLALGVRNRPLPVPGAELDGVFAVRGLADSNRLRERIEAASSLVVVGGGFIGLELAAVAAKLGKHVTVVELAPRVMARVVTPKMSEFFENAHRRRGVHIITDARVQRLEGENDHVTGVVLADGRNVAADLVLYGIGVLANAELAEASGLEVRDGIVVDEFLATSDPAISAIGDVANHPNVQAGKSMRLESVQNAVDQARCLAARLVGKPTAYCDVPWFWSDQANLKLQMVGLPFGTDQTILRGDPEAETFSVFCFKEGRLIAVESVNRPADHMAVRTLMKLGVEIRAHQVEDPDFDLRAFTQAQRKAAAQA</sequence>
<dbReference type="GO" id="GO:0005737">
    <property type="term" value="C:cytoplasm"/>
    <property type="evidence" value="ECO:0007669"/>
    <property type="project" value="TreeGrafter"/>
</dbReference>
<dbReference type="PANTHER" id="PTHR43557:SF2">
    <property type="entry name" value="RIESKE DOMAIN-CONTAINING PROTEIN-RELATED"/>
    <property type="match status" value="1"/>
</dbReference>
<dbReference type="GO" id="GO:0051213">
    <property type="term" value="F:dioxygenase activity"/>
    <property type="evidence" value="ECO:0007669"/>
    <property type="project" value="UniProtKB-KW"/>
</dbReference>
<dbReference type="Pfam" id="PF14759">
    <property type="entry name" value="Reductase_C"/>
    <property type="match status" value="1"/>
</dbReference>
<proteinExistence type="predicted"/>
<dbReference type="InterPro" id="IPR050446">
    <property type="entry name" value="FAD-oxidoreductase/Apoptosis"/>
</dbReference>
<evidence type="ECO:0000259" key="6">
    <source>
        <dbReference type="Pfam" id="PF14759"/>
    </source>
</evidence>
<evidence type="ECO:0000256" key="1">
    <source>
        <dbReference type="ARBA" id="ARBA00001974"/>
    </source>
</evidence>
<dbReference type="PRINTS" id="PR00411">
    <property type="entry name" value="PNDRDTASEI"/>
</dbReference>
<evidence type="ECO:0000256" key="3">
    <source>
        <dbReference type="ARBA" id="ARBA00022827"/>
    </source>
</evidence>
<dbReference type="InterPro" id="IPR016156">
    <property type="entry name" value="FAD/NAD-linked_Rdtase_dimer_sf"/>
</dbReference>
<dbReference type="GO" id="GO:0016651">
    <property type="term" value="F:oxidoreductase activity, acting on NAD(P)H"/>
    <property type="evidence" value="ECO:0007669"/>
    <property type="project" value="TreeGrafter"/>
</dbReference>
<dbReference type="RefSeq" id="WP_092815949.1">
    <property type="nucleotide sequence ID" value="NZ_FMVW01000009.1"/>
</dbReference>
<dbReference type="Pfam" id="PF07992">
    <property type="entry name" value="Pyr_redox_2"/>
    <property type="match status" value="1"/>
</dbReference>
<protein>
    <submittedName>
        <fullName evidence="7">3-phenylpropionate/trans-cinnamate dioxygenase ferredoxin reductase subunit</fullName>
    </submittedName>
</protein>
<keyword evidence="3" id="KW-0274">FAD</keyword>
<comment type="cofactor">
    <cofactor evidence="1">
        <name>FAD</name>
        <dbReference type="ChEBI" id="CHEBI:57692"/>
    </cofactor>
</comment>
<dbReference type="Proteomes" id="UP000199347">
    <property type="component" value="Unassembled WGS sequence"/>
</dbReference>
<feature type="domain" description="FAD/NAD(P)-binding" evidence="5">
    <location>
        <begin position="7"/>
        <end position="303"/>
    </location>
</feature>
<dbReference type="EMBL" id="FMVW01000009">
    <property type="protein sequence ID" value="SCZ44773.1"/>
    <property type="molecule type" value="Genomic_DNA"/>
</dbReference>
<dbReference type="InterPro" id="IPR028202">
    <property type="entry name" value="Reductase_C"/>
</dbReference>
<dbReference type="SUPFAM" id="SSF55424">
    <property type="entry name" value="FAD/NAD-linked reductases, dimerisation (C-terminal) domain"/>
    <property type="match status" value="1"/>
</dbReference>
<keyword evidence="7" id="KW-0223">Dioxygenase</keyword>
<keyword evidence="4" id="KW-0560">Oxidoreductase</keyword>
<evidence type="ECO:0000259" key="5">
    <source>
        <dbReference type="Pfam" id="PF07992"/>
    </source>
</evidence>
<dbReference type="InterPro" id="IPR023753">
    <property type="entry name" value="FAD/NAD-binding_dom"/>
</dbReference>
<dbReference type="PRINTS" id="PR00368">
    <property type="entry name" value="FADPNR"/>
</dbReference>
<dbReference type="STRING" id="1120955.SAMN03080610_03281"/>
<dbReference type="AlphaFoldDB" id="A0A1G5P5F0"/>
<keyword evidence="8" id="KW-1185">Reference proteome</keyword>
<feature type="domain" description="Reductase C-terminal" evidence="6">
    <location>
        <begin position="322"/>
        <end position="405"/>
    </location>
</feature>